<dbReference type="SUPFAM" id="SSF54534">
    <property type="entry name" value="FKBP-like"/>
    <property type="match status" value="1"/>
</dbReference>
<dbReference type="GO" id="GO:0003677">
    <property type="term" value="F:DNA binding"/>
    <property type="evidence" value="ECO:0007669"/>
    <property type="project" value="InterPro"/>
</dbReference>
<dbReference type="RefSeq" id="WP_139601669.1">
    <property type="nucleotide sequence ID" value="NZ_VDCQ01000008.1"/>
</dbReference>
<dbReference type="EMBL" id="VDCQ01000008">
    <property type="protein sequence ID" value="TNJ66865.1"/>
    <property type="molecule type" value="Genomic_DNA"/>
</dbReference>
<reference evidence="2 3" key="1">
    <citation type="submission" date="2019-05" db="EMBL/GenBank/DDBJ databases">
        <title>We sequenced the genome of Paenibacillus hemerocallicola KCTC 33185 for further insight into its adaptation and study the phylogeny of Paenibacillus.</title>
        <authorList>
            <person name="Narsing Rao M.P."/>
        </authorList>
    </citation>
    <scope>NUCLEOTIDE SEQUENCE [LARGE SCALE GENOMIC DNA]</scope>
    <source>
        <strain evidence="2 3">KCTC 33185</strain>
    </source>
</reference>
<dbReference type="OrthoDB" id="2898253at2"/>
<comment type="caution">
    <text evidence="2">The sequence shown here is derived from an EMBL/GenBank/DDBJ whole genome shotgun (WGS) entry which is preliminary data.</text>
</comment>
<dbReference type="GO" id="GO:0003746">
    <property type="term" value="F:translation elongation factor activity"/>
    <property type="evidence" value="ECO:0007669"/>
    <property type="project" value="UniProtKB-KW"/>
</dbReference>
<dbReference type="GO" id="GO:0032784">
    <property type="term" value="P:regulation of DNA-templated transcription elongation"/>
    <property type="evidence" value="ECO:0007669"/>
    <property type="project" value="InterPro"/>
</dbReference>
<dbReference type="InterPro" id="IPR001437">
    <property type="entry name" value="Tscrpt_elong_fac_GreA/B_C"/>
</dbReference>
<dbReference type="GO" id="GO:0070063">
    <property type="term" value="F:RNA polymerase binding"/>
    <property type="evidence" value="ECO:0007669"/>
    <property type="project" value="InterPro"/>
</dbReference>
<dbReference type="Pfam" id="PF01272">
    <property type="entry name" value="GreA_GreB"/>
    <property type="match status" value="1"/>
</dbReference>
<dbReference type="PANTHER" id="PTHR30437">
    <property type="entry name" value="TRANSCRIPTION ELONGATION FACTOR GREA"/>
    <property type="match status" value="1"/>
</dbReference>
<evidence type="ECO:0000313" key="3">
    <source>
        <dbReference type="Proteomes" id="UP000307943"/>
    </source>
</evidence>
<dbReference type="InterPro" id="IPR036953">
    <property type="entry name" value="GreA/GreB_C_sf"/>
</dbReference>
<dbReference type="Proteomes" id="UP000307943">
    <property type="component" value="Unassembled WGS sequence"/>
</dbReference>
<dbReference type="InterPro" id="IPR023459">
    <property type="entry name" value="Tscrpt_elong_fac_GreA/B_fam"/>
</dbReference>
<accession>A0A5C4TD82</accession>
<feature type="domain" description="Transcription elongation factor GreA/GreB C-terminal" evidence="1">
    <location>
        <begin position="68"/>
        <end position="141"/>
    </location>
</feature>
<proteinExistence type="predicted"/>
<gene>
    <name evidence="2" type="ORF">FE784_08320</name>
</gene>
<dbReference type="PANTHER" id="PTHR30437:SF5">
    <property type="entry name" value="REGULATOR OF NUCLEOSIDE DIPHOSPHATE KINASE"/>
    <property type="match status" value="1"/>
</dbReference>
<evidence type="ECO:0000259" key="1">
    <source>
        <dbReference type="Pfam" id="PF01272"/>
    </source>
</evidence>
<organism evidence="2 3">
    <name type="scientific">Paenibacillus hemerocallicola</name>
    <dbReference type="NCBI Taxonomy" id="1172614"/>
    <lineage>
        <taxon>Bacteria</taxon>
        <taxon>Bacillati</taxon>
        <taxon>Bacillota</taxon>
        <taxon>Bacilli</taxon>
        <taxon>Bacillales</taxon>
        <taxon>Paenibacillaceae</taxon>
        <taxon>Paenibacillus</taxon>
    </lineage>
</organism>
<sequence>MSHSLALNGSRTQLISQLIYLNDEKTHFLDQYCPSYGHERSKIDQTLTAYSSTLEQILAEFSEESITSAVLIGSQVKLCYVEDDFTESYTIVFPHQADPNANKISFLSPIGSQLLMTRTNGTYQLKIPSGEVQVRVEEIKYMNRGDLHEEIY</sequence>
<keyword evidence="3" id="KW-1185">Reference proteome</keyword>
<dbReference type="GO" id="GO:0006354">
    <property type="term" value="P:DNA-templated transcription elongation"/>
    <property type="evidence" value="ECO:0007669"/>
    <property type="project" value="TreeGrafter"/>
</dbReference>
<dbReference type="AlphaFoldDB" id="A0A5C4TD82"/>
<name>A0A5C4TD82_9BACL</name>
<evidence type="ECO:0000313" key="2">
    <source>
        <dbReference type="EMBL" id="TNJ66865.1"/>
    </source>
</evidence>
<dbReference type="Gene3D" id="3.10.50.30">
    <property type="entry name" value="Transcription elongation factor, GreA/GreB, C-terminal domain"/>
    <property type="match status" value="1"/>
</dbReference>
<protein>
    <submittedName>
        <fullName evidence="2">GreA/GreB family elongation factor</fullName>
    </submittedName>
</protein>
<keyword evidence="2" id="KW-0251">Elongation factor</keyword>
<keyword evidence="2" id="KW-0648">Protein biosynthesis</keyword>